<organism evidence="2 3">
    <name type="scientific">Gordonia phthalatica</name>
    <dbReference type="NCBI Taxonomy" id="1136941"/>
    <lineage>
        <taxon>Bacteria</taxon>
        <taxon>Bacillati</taxon>
        <taxon>Actinomycetota</taxon>
        <taxon>Actinomycetes</taxon>
        <taxon>Mycobacteriales</taxon>
        <taxon>Gordoniaceae</taxon>
        <taxon>Gordonia</taxon>
    </lineage>
</organism>
<protein>
    <submittedName>
        <fullName evidence="2">Uncharacterized protein</fullName>
    </submittedName>
</protein>
<reference evidence="2 3" key="2">
    <citation type="journal article" date="2017" name="Int. J. Syst. Evol. Microbiol.">
        <title>Gordonia phthalatica sp. nov., a di-n-butyl phthalate-degrading bacterium isolated from activated sludge.</title>
        <authorList>
            <person name="Jin D."/>
            <person name="Kong X."/>
            <person name="Jia M."/>
            <person name="Yu X."/>
            <person name="Wang X."/>
            <person name="Zhuang X."/>
            <person name="Deng Y."/>
            <person name="Bai Z."/>
        </authorList>
    </citation>
    <scope>NUCLEOTIDE SEQUENCE [LARGE SCALE GENOMIC DNA]</scope>
    <source>
        <strain evidence="2 3">QH-11</strain>
    </source>
</reference>
<sequence length="169" mass="18168">MGALFALGVAQGALVYLQRSPVLEAQVADTDGWAVHAVLAVVVAVVALAVAIRRRRLGRRGSALLLPVGEKAARRVRLTVRQRPRPWWRLGAAVLPTILLLYGPIRAGEQIIAGLDPNFTVNAWGGPGYLGAMACHYLDTLVMMAVAAWLLDRILLPDRACTAADRSVD</sequence>
<evidence type="ECO:0000313" key="2">
    <source>
        <dbReference type="EMBL" id="ALG86068.1"/>
    </source>
</evidence>
<reference evidence="3" key="1">
    <citation type="submission" date="2015-06" db="EMBL/GenBank/DDBJ databases">
        <title>Complete genome sequence and metabolic analysis of phthalate degradation pathway in Gordonia sp. QH-11.</title>
        <authorList>
            <person name="Jin D."/>
            <person name="Kong X."/>
            <person name="Bai Z."/>
        </authorList>
    </citation>
    <scope>NUCLEOTIDE SEQUENCE [LARGE SCALE GENOMIC DNA]</scope>
    <source>
        <strain evidence="3">QH-11</strain>
    </source>
</reference>
<keyword evidence="1" id="KW-0812">Transmembrane</keyword>
<dbReference type="AlphaFoldDB" id="A0A0N9NK60"/>
<dbReference type="PATRIC" id="fig|1136941.3.peg.3709"/>
<dbReference type="EMBL" id="CP011853">
    <property type="protein sequence ID" value="ALG86068.1"/>
    <property type="molecule type" value="Genomic_DNA"/>
</dbReference>
<proteinExistence type="predicted"/>
<accession>A0A0N9NK60</accession>
<feature type="transmembrane region" description="Helical" evidence="1">
    <location>
        <begin position="87"/>
        <end position="105"/>
    </location>
</feature>
<feature type="transmembrane region" description="Helical" evidence="1">
    <location>
        <begin position="129"/>
        <end position="151"/>
    </location>
</feature>
<dbReference type="OrthoDB" id="4557719at2"/>
<keyword evidence="3" id="KW-1185">Reference proteome</keyword>
<dbReference type="KEGG" id="goq:ACH46_18140"/>
<evidence type="ECO:0000313" key="3">
    <source>
        <dbReference type="Proteomes" id="UP000063789"/>
    </source>
</evidence>
<gene>
    <name evidence="2" type="ORF">ACH46_18140</name>
</gene>
<feature type="transmembrane region" description="Helical" evidence="1">
    <location>
        <begin position="33"/>
        <end position="52"/>
    </location>
</feature>
<name>A0A0N9NK60_9ACTN</name>
<keyword evidence="1" id="KW-0472">Membrane</keyword>
<dbReference type="Proteomes" id="UP000063789">
    <property type="component" value="Chromosome"/>
</dbReference>
<evidence type="ECO:0000256" key="1">
    <source>
        <dbReference type="SAM" id="Phobius"/>
    </source>
</evidence>
<keyword evidence="1" id="KW-1133">Transmembrane helix</keyword>